<accession>A0A1M6XB98</accession>
<evidence type="ECO:0000313" key="1">
    <source>
        <dbReference type="EMBL" id="SHL03237.1"/>
    </source>
</evidence>
<dbReference type="EMBL" id="FRAC01000022">
    <property type="protein sequence ID" value="SHL03237.1"/>
    <property type="molecule type" value="Genomic_DNA"/>
</dbReference>
<proteinExistence type="predicted"/>
<dbReference type="STRING" id="1121322.SAMN02745136_03905"/>
<evidence type="ECO:0000313" key="2">
    <source>
        <dbReference type="Proteomes" id="UP000184386"/>
    </source>
</evidence>
<protein>
    <submittedName>
        <fullName evidence="1">Uncharacterized protein</fullName>
    </submittedName>
</protein>
<dbReference type="AlphaFoldDB" id="A0A1M6XB98"/>
<keyword evidence="2" id="KW-1185">Reference proteome</keyword>
<sequence length="43" mass="5103">MINEDIQRIKLKIQKEGVITKGPISIHEIKNLKIIIILFYRKN</sequence>
<reference evidence="1 2" key="1">
    <citation type="submission" date="2016-11" db="EMBL/GenBank/DDBJ databases">
        <authorList>
            <person name="Jaros S."/>
            <person name="Januszkiewicz K."/>
            <person name="Wedrychowicz H."/>
        </authorList>
    </citation>
    <scope>NUCLEOTIDE SEQUENCE [LARGE SCALE GENOMIC DNA]</scope>
    <source>
        <strain evidence="1 2">DSM 15929</strain>
    </source>
</reference>
<organism evidence="1 2">
    <name type="scientific">Anaerocolumna jejuensis DSM 15929</name>
    <dbReference type="NCBI Taxonomy" id="1121322"/>
    <lineage>
        <taxon>Bacteria</taxon>
        <taxon>Bacillati</taxon>
        <taxon>Bacillota</taxon>
        <taxon>Clostridia</taxon>
        <taxon>Lachnospirales</taxon>
        <taxon>Lachnospiraceae</taxon>
        <taxon>Anaerocolumna</taxon>
    </lineage>
</organism>
<name>A0A1M6XB98_9FIRM</name>
<gene>
    <name evidence="1" type="ORF">SAMN02745136_03905</name>
</gene>
<dbReference type="Proteomes" id="UP000184386">
    <property type="component" value="Unassembled WGS sequence"/>
</dbReference>